<dbReference type="Gene3D" id="3.40.50.1010">
    <property type="entry name" value="5'-nuclease"/>
    <property type="match status" value="1"/>
</dbReference>
<feature type="domain" description="NYN" evidence="2">
    <location>
        <begin position="7"/>
        <end position="143"/>
    </location>
</feature>
<dbReference type="GO" id="GO:0005777">
    <property type="term" value="C:peroxisome"/>
    <property type="evidence" value="ECO:0007669"/>
    <property type="project" value="InterPro"/>
</dbReference>
<feature type="region of interest" description="Disordered" evidence="1">
    <location>
        <begin position="833"/>
        <end position="860"/>
    </location>
</feature>
<feature type="compositionally biased region" description="Low complexity" evidence="1">
    <location>
        <begin position="207"/>
        <end position="218"/>
    </location>
</feature>
<evidence type="ECO:0000256" key="1">
    <source>
        <dbReference type="SAM" id="MobiDB-lite"/>
    </source>
</evidence>
<dbReference type="GO" id="GO:0004540">
    <property type="term" value="F:RNA nuclease activity"/>
    <property type="evidence" value="ECO:0007669"/>
    <property type="project" value="InterPro"/>
</dbReference>
<feature type="region of interest" description="Disordered" evidence="1">
    <location>
        <begin position="323"/>
        <end position="378"/>
    </location>
</feature>
<evidence type="ECO:0000313" key="4">
    <source>
        <dbReference type="Proteomes" id="UP000076532"/>
    </source>
</evidence>
<gene>
    <name evidence="3" type="ORF">FIBSPDRAFT_1045125</name>
</gene>
<dbReference type="GO" id="GO:1905762">
    <property type="term" value="F:CCR4-NOT complex binding"/>
    <property type="evidence" value="ECO:0007669"/>
    <property type="project" value="TreeGrafter"/>
</dbReference>
<proteinExistence type="predicted"/>
<dbReference type="OrthoDB" id="2990415at2759"/>
<feature type="compositionally biased region" description="Polar residues" evidence="1">
    <location>
        <begin position="361"/>
        <end position="378"/>
    </location>
</feature>
<dbReference type="PANTHER" id="PTHR14379:SF3">
    <property type="entry name" value="MEIOSIS REGULATOR AND MRNA STABILITY FACTOR 1"/>
    <property type="match status" value="1"/>
</dbReference>
<feature type="compositionally biased region" description="Polar residues" evidence="1">
    <location>
        <begin position="847"/>
        <end position="860"/>
    </location>
</feature>
<protein>
    <recommendedName>
        <fullName evidence="2">NYN domain-containing protein</fullName>
    </recommendedName>
</protein>
<dbReference type="GO" id="GO:0010468">
    <property type="term" value="P:regulation of gene expression"/>
    <property type="evidence" value="ECO:0007669"/>
    <property type="project" value="InterPro"/>
</dbReference>
<dbReference type="InterPro" id="IPR021139">
    <property type="entry name" value="NYN"/>
</dbReference>
<feature type="compositionally biased region" description="Polar residues" evidence="1">
    <location>
        <begin position="264"/>
        <end position="283"/>
    </location>
</feature>
<dbReference type="PANTHER" id="PTHR14379">
    <property type="entry name" value="LIMKAIN B LKAP"/>
    <property type="match status" value="1"/>
</dbReference>
<sequence>MPEETPVAIFWDIDTLPLPSESPTYETVNKITDKAHEDGFVVLFKAYSSVPELVNGGTSARYDLQAAGASFVGCAQDGTKNITISTDMLVYAMDHPAPATLIVISDDNLLIYACSILRMRKYRVVVVSSHAGHLMRRRASAFIHWTELMGAISDDDDPELGSRFVQSIAGDTSDATSPSNPLYVPSSEAANQVSDMKAEARSSLRASSGNSDVSSLSSRTFGSEPIDNTYPNKHHCSKYPACNCTRCHEGEEIILDSVQAVERPSTTEPTTYRTRSLSLPHTSPQDDHPPPTEPLAITSKPEEKASITKGQIAMTSISDIISPPSTESLQASETAVASTLPTEHGVPIKTQGTAVGEAQETETVLDTSKTPSLTVTPVSPESAFLEDASATGADLSPDVHTNLIPFLPQPPVMFQPLVDELRHQGGNLRQPSILADGLMERDPTACKRAGVSSFKDYIDRAVDAGIVTVGTMEYPDRPAAPWISLSLAWRIPQNSDTTTTSSEDGSRPPSSLGANTHLLVAAPVSPEANVRPVPPHPTAIFQALVDELRHQGGNLRLRTVVAEGLLKRDPIAYKRAGVLGFKGYIDMAVDAGIVTVGTTEYPDRLPDPWISLGLAWRLPQESAVAAQSSTFNSRPPSSLKATIAAPQSQSLFQSLIDEMRQHSSHPERSQVVTGLLKRDPSVYTRAGVTSFKQFTAKAVAAGVVTLGNSKTEAGKPMTTIYLTPAWKHSAPVQPKPSPLPNRIMPLPNTAAAPNPSSFRNLVEELRRWPIPRPNRIVVAAAMGNRHPLTCATAGCANFEEYFARAMEAGIVNLGETISPGGLVTRWISLKQDTEPRQSGSLPAGSTLEAQSPPQELPPTTTGKFKSLIEVLQQEGDSSLDYFRATMRLMEHDPRAFKKSGVVGESLGGFKGYVTLAEEAGVVTVSEAGAQGARIKRISLNPAWRLTGASGNNLKPATAHGKGPHSIPEPFSPLVERLREMHDNDITRPYLWTVHTALITKNPLIYSQIGVGDCSEYAKNAELAGIVTLGGEGQLQWIALAKRLL</sequence>
<evidence type="ECO:0000259" key="2">
    <source>
        <dbReference type="Pfam" id="PF01936"/>
    </source>
</evidence>
<dbReference type="STRING" id="436010.A0A166IQ29"/>
<evidence type="ECO:0000313" key="3">
    <source>
        <dbReference type="EMBL" id="KZP20059.1"/>
    </source>
</evidence>
<dbReference type="EMBL" id="KV417558">
    <property type="protein sequence ID" value="KZP20059.1"/>
    <property type="molecule type" value="Genomic_DNA"/>
</dbReference>
<feature type="region of interest" description="Disordered" evidence="1">
    <location>
        <begin position="494"/>
        <end position="514"/>
    </location>
</feature>
<organism evidence="3 4">
    <name type="scientific">Athelia psychrophila</name>
    <dbReference type="NCBI Taxonomy" id="1759441"/>
    <lineage>
        <taxon>Eukaryota</taxon>
        <taxon>Fungi</taxon>
        <taxon>Dikarya</taxon>
        <taxon>Basidiomycota</taxon>
        <taxon>Agaricomycotina</taxon>
        <taxon>Agaricomycetes</taxon>
        <taxon>Agaricomycetidae</taxon>
        <taxon>Atheliales</taxon>
        <taxon>Atheliaceae</taxon>
        <taxon>Athelia</taxon>
    </lineage>
</organism>
<dbReference type="Proteomes" id="UP000076532">
    <property type="component" value="Unassembled WGS sequence"/>
</dbReference>
<feature type="compositionally biased region" description="Polar residues" evidence="1">
    <location>
        <begin position="170"/>
        <end position="180"/>
    </location>
</feature>
<keyword evidence="4" id="KW-1185">Reference proteome</keyword>
<dbReference type="InterPro" id="IPR024768">
    <property type="entry name" value="Marf1"/>
</dbReference>
<dbReference type="Pfam" id="PF01936">
    <property type="entry name" value="NYN"/>
    <property type="match status" value="1"/>
</dbReference>
<dbReference type="CDD" id="cd10910">
    <property type="entry name" value="PIN_limkain_b1_N_like"/>
    <property type="match status" value="1"/>
</dbReference>
<feature type="region of interest" description="Disordered" evidence="1">
    <location>
        <begin position="258"/>
        <end position="308"/>
    </location>
</feature>
<feature type="region of interest" description="Disordered" evidence="1">
    <location>
        <begin position="170"/>
        <end position="232"/>
    </location>
</feature>
<reference evidence="3 4" key="1">
    <citation type="journal article" date="2016" name="Mol. Biol. Evol.">
        <title>Comparative Genomics of Early-Diverging Mushroom-Forming Fungi Provides Insights into the Origins of Lignocellulose Decay Capabilities.</title>
        <authorList>
            <person name="Nagy L.G."/>
            <person name="Riley R."/>
            <person name="Tritt A."/>
            <person name="Adam C."/>
            <person name="Daum C."/>
            <person name="Floudas D."/>
            <person name="Sun H."/>
            <person name="Yadav J.S."/>
            <person name="Pangilinan J."/>
            <person name="Larsson K.H."/>
            <person name="Matsuura K."/>
            <person name="Barry K."/>
            <person name="Labutti K."/>
            <person name="Kuo R."/>
            <person name="Ohm R.A."/>
            <person name="Bhattacharya S.S."/>
            <person name="Shirouzu T."/>
            <person name="Yoshinaga Y."/>
            <person name="Martin F.M."/>
            <person name="Grigoriev I.V."/>
            <person name="Hibbett D.S."/>
        </authorList>
    </citation>
    <scope>NUCLEOTIDE SEQUENCE [LARGE SCALE GENOMIC DNA]</scope>
    <source>
        <strain evidence="3 4">CBS 109695</strain>
    </source>
</reference>
<accession>A0A166IQ29</accession>
<name>A0A166IQ29_9AGAM</name>
<feature type="compositionally biased region" description="Polar residues" evidence="1">
    <location>
        <begin position="329"/>
        <end position="341"/>
    </location>
</feature>
<dbReference type="AlphaFoldDB" id="A0A166IQ29"/>